<dbReference type="SUPFAM" id="SSF52540">
    <property type="entry name" value="P-loop containing nucleoside triphosphate hydrolases"/>
    <property type="match status" value="1"/>
</dbReference>
<gene>
    <name evidence="2" type="ORF">SAMN04244553_1991</name>
</gene>
<dbReference type="STRING" id="1379680.GCA_001612615_06310"/>
<dbReference type="GO" id="GO:0016887">
    <property type="term" value="F:ATP hydrolysis activity"/>
    <property type="evidence" value="ECO:0007669"/>
    <property type="project" value="InterPro"/>
</dbReference>
<keyword evidence="3" id="KW-1185">Reference proteome</keyword>
<evidence type="ECO:0000313" key="3">
    <source>
        <dbReference type="Proteomes" id="UP000219565"/>
    </source>
</evidence>
<proteinExistence type="predicted"/>
<dbReference type="PANTHER" id="PTHR40396:SF1">
    <property type="entry name" value="ATPASE AAA-TYPE CORE DOMAIN-CONTAINING PROTEIN"/>
    <property type="match status" value="1"/>
</dbReference>
<feature type="domain" description="ATPase AAA-type core" evidence="1">
    <location>
        <begin position="33"/>
        <end position="378"/>
    </location>
</feature>
<dbReference type="Proteomes" id="UP000219565">
    <property type="component" value="Unassembled WGS sequence"/>
</dbReference>
<dbReference type="EMBL" id="OBEG01000002">
    <property type="protein sequence ID" value="SNY80425.1"/>
    <property type="molecule type" value="Genomic_DNA"/>
</dbReference>
<dbReference type="Pfam" id="PF13304">
    <property type="entry name" value="AAA_21"/>
    <property type="match status" value="1"/>
</dbReference>
<dbReference type="AlphaFoldDB" id="A0A285L649"/>
<evidence type="ECO:0000259" key="1">
    <source>
        <dbReference type="Pfam" id="PF13304"/>
    </source>
</evidence>
<dbReference type="Gene3D" id="3.40.50.300">
    <property type="entry name" value="P-loop containing nucleotide triphosphate hydrolases"/>
    <property type="match status" value="1"/>
</dbReference>
<dbReference type="PANTHER" id="PTHR40396">
    <property type="entry name" value="ATPASE-LIKE PROTEIN"/>
    <property type="match status" value="1"/>
</dbReference>
<dbReference type="RefSeq" id="WP_179830821.1">
    <property type="nucleotide sequence ID" value="NZ_JAMTCW010000006.1"/>
</dbReference>
<dbReference type="GO" id="GO:0005524">
    <property type="term" value="F:ATP binding"/>
    <property type="evidence" value="ECO:0007669"/>
    <property type="project" value="InterPro"/>
</dbReference>
<dbReference type="InterPro" id="IPR003959">
    <property type="entry name" value="ATPase_AAA_core"/>
</dbReference>
<accession>A0A285L649</accession>
<name>A0A285L649_9NOCA</name>
<dbReference type="InterPro" id="IPR027417">
    <property type="entry name" value="P-loop_NTPase"/>
</dbReference>
<reference evidence="2 3" key="1">
    <citation type="submission" date="2017-09" db="EMBL/GenBank/DDBJ databases">
        <authorList>
            <person name="Ehlers B."/>
            <person name="Leendertz F.H."/>
        </authorList>
    </citation>
    <scope>NUCLEOTIDE SEQUENCE [LARGE SCALE GENOMIC DNA]</scope>
    <source>
        <strain evidence="2 3">DSM 45537</strain>
    </source>
</reference>
<evidence type="ECO:0000313" key="2">
    <source>
        <dbReference type="EMBL" id="SNY80425.1"/>
    </source>
</evidence>
<protein>
    <recommendedName>
        <fullName evidence="1">ATPase AAA-type core domain-containing protein</fullName>
    </recommendedName>
</protein>
<sequence>MLRSFRVGNHRSFADENELLLMPAADDRPAVPVAAVYGANASGKSNLLDGLRFMQRAVTQSFSQWEPFAGVPRTPYSFRTSHIVSVASTYVVEIMADGIPWTYGFTVDNERVLEEWLFSYPEKRKRVLFQRTGDEYSSGSAMAEHRAQLKILQELTRPNALFLSAVAQAKPDMFEPVHRWFRETLILSDGRRASTAAIARRLRRVLLRGSAAEGARLVELVQEADFGIAAIDTPVVPEALLDSVPPGQRHDITGLKMLDEFASRSEAQVDDSTGRIPVVHDVYAESVTHALPPLVFVHHGSEAAVLPLEQESAGTIAWLEILPGVLDALDHGRVLVIDEIDTSLHPLLTASLIELFQSDETNPRGAQLILTTHDSSLLGTVVRPDGLLRRDQVWFVEKGADGASSLYPLTDYKPRNEHNLERRYLGGSFGAIPRVDFHRLAEVLRHAHPA</sequence>
<organism evidence="2 3">
    <name type="scientific">Nocardia amikacinitolerans</name>
    <dbReference type="NCBI Taxonomy" id="756689"/>
    <lineage>
        <taxon>Bacteria</taxon>
        <taxon>Bacillati</taxon>
        <taxon>Actinomycetota</taxon>
        <taxon>Actinomycetes</taxon>
        <taxon>Mycobacteriales</taxon>
        <taxon>Nocardiaceae</taxon>
        <taxon>Nocardia</taxon>
    </lineage>
</organism>